<evidence type="ECO:0000256" key="1">
    <source>
        <dbReference type="SAM" id="MobiDB-lite"/>
    </source>
</evidence>
<protein>
    <submittedName>
        <fullName evidence="2">Uncharacterized protein</fullName>
    </submittedName>
</protein>
<feature type="region of interest" description="Disordered" evidence="1">
    <location>
        <begin position="1"/>
        <end position="34"/>
    </location>
</feature>
<gene>
    <name evidence="2" type="ORF">KEH51_18640</name>
</gene>
<comment type="caution">
    <text evidence="2">The sequence shown here is derived from an EMBL/GenBank/DDBJ whole genome shotgun (WGS) entry which is preliminary data.</text>
</comment>
<accession>A0A941FME1</accession>
<name>A0A941FME1_9BACI</name>
<proteinExistence type="predicted"/>
<dbReference type="EMBL" id="JAGTPW010000035">
    <property type="protein sequence ID" value="MBR8645439.1"/>
    <property type="molecule type" value="Genomic_DNA"/>
</dbReference>
<organism evidence="2 3">
    <name type="scientific">Peribacillus frigoritolerans</name>
    <dbReference type="NCBI Taxonomy" id="450367"/>
    <lineage>
        <taxon>Bacteria</taxon>
        <taxon>Bacillati</taxon>
        <taxon>Bacillota</taxon>
        <taxon>Bacilli</taxon>
        <taxon>Bacillales</taxon>
        <taxon>Bacillaceae</taxon>
        <taxon>Peribacillus</taxon>
    </lineage>
</organism>
<reference evidence="2" key="1">
    <citation type="submission" date="2021-04" db="EMBL/GenBank/DDBJ databases">
        <title>Whole genome sequencing of Enterococci isolates from hospitalized patients.</title>
        <authorList>
            <person name="Ogoti B.M."/>
            <person name="Onyambu F.G."/>
        </authorList>
    </citation>
    <scope>NUCLEOTIDE SEQUENCE</scope>
    <source>
        <strain evidence="2">242</strain>
    </source>
</reference>
<dbReference type="Proteomes" id="UP000680045">
    <property type="component" value="Unassembled WGS sequence"/>
</dbReference>
<evidence type="ECO:0000313" key="2">
    <source>
        <dbReference type="EMBL" id="MBR8645439.1"/>
    </source>
</evidence>
<dbReference type="AlphaFoldDB" id="A0A941FME1"/>
<evidence type="ECO:0000313" key="3">
    <source>
        <dbReference type="Proteomes" id="UP000680045"/>
    </source>
</evidence>
<sequence length="122" mass="13884">MERKVRDSCGKSVAKGDPAGERRGGSRTARGKRVPGWKSMLRFTSPQKNVPVDRKRCTRLLRAKRVIIFNIMNCFSSIYRSLSEHKLDISSFKPSCHPIDTSSRENTITNKNNSSFNLILKQ</sequence>